<dbReference type="EMBL" id="JAUEPU010000002">
    <property type="protein sequence ID" value="KAK0505416.1"/>
    <property type="molecule type" value="Genomic_DNA"/>
</dbReference>
<evidence type="ECO:0000256" key="1">
    <source>
        <dbReference type="SAM" id="SignalP"/>
    </source>
</evidence>
<dbReference type="Proteomes" id="UP001175228">
    <property type="component" value="Unassembled WGS sequence"/>
</dbReference>
<keyword evidence="1" id="KW-0732">Signal</keyword>
<name>A0AA39QP84_9AGAR</name>
<evidence type="ECO:0000313" key="2">
    <source>
        <dbReference type="EMBL" id="KAK0505416.1"/>
    </source>
</evidence>
<keyword evidence="3" id="KW-1185">Reference proteome</keyword>
<comment type="caution">
    <text evidence="2">The sequence shown here is derived from an EMBL/GenBank/DDBJ whole genome shotgun (WGS) entry which is preliminary data.</text>
</comment>
<protein>
    <submittedName>
        <fullName evidence="2">Uncharacterized protein</fullName>
    </submittedName>
</protein>
<organism evidence="2 3">
    <name type="scientific">Armillaria luteobubalina</name>
    <dbReference type="NCBI Taxonomy" id="153913"/>
    <lineage>
        <taxon>Eukaryota</taxon>
        <taxon>Fungi</taxon>
        <taxon>Dikarya</taxon>
        <taxon>Basidiomycota</taxon>
        <taxon>Agaricomycotina</taxon>
        <taxon>Agaricomycetes</taxon>
        <taxon>Agaricomycetidae</taxon>
        <taxon>Agaricales</taxon>
        <taxon>Marasmiineae</taxon>
        <taxon>Physalacriaceae</taxon>
        <taxon>Armillaria</taxon>
    </lineage>
</organism>
<feature type="signal peptide" evidence="1">
    <location>
        <begin position="1"/>
        <end position="18"/>
    </location>
</feature>
<feature type="chain" id="PRO_5041233293" evidence="1">
    <location>
        <begin position="19"/>
        <end position="139"/>
    </location>
</feature>
<accession>A0AA39QP84</accession>
<proteinExistence type="predicted"/>
<dbReference type="AlphaFoldDB" id="A0AA39QP84"/>
<reference evidence="2" key="1">
    <citation type="submission" date="2023-06" db="EMBL/GenBank/DDBJ databases">
        <authorList>
            <consortium name="Lawrence Berkeley National Laboratory"/>
            <person name="Ahrendt S."/>
            <person name="Sahu N."/>
            <person name="Indic B."/>
            <person name="Wong-Bajracharya J."/>
            <person name="Merenyi Z."/>
            <person name="Ke H.-M."/>
            <person name="Monk M."/>
            <person name="Kocsube S."/>
            <person name="Drula E."/>
            <person name="Lipzen A."/>
            <person name="Balint B."/>
            <person name="Henrissat B."/>
            <person name="Andreopoulos B."/>
            <person name="Martin F.M."/>
            <person name="Harder C.B."/>
            <person name="Rigling D."/>
            <person name="Ford K.L."/>
            <person name="Foster G.D."/>
            <person name="Pangilinan J."/>
            <person name="Papanicolaou A."/>
            <person name="Barry K."/>
            <person name="LaButti K."/>
            <person name="Viragh M."/>
            <person name="Koriabine M."/>
            <person name="Yan M."/>
            <person name="Riley R."/>
            <person name="Champramary S."/>
            <person name="Plett K.L."/>
            <person name="Tsai I.J."/>
            <person name="Slot J."/>
            <person name="Sipos G."/>
            <person name="Plett J."/>
            <person name="Nagy L.G."/>
            <person name="Grigoriev I.V."/>
        </authorList>
    </citation>
    <scope>NUCLEOTIDE SEQUENCE</scope>
    <source>
        <strain evidence="2">HWK02</strain>
    </source>
</reference>
<sequence>MVGILASFLLAMSTTALASSNESDLAVDTPAMKLSSHGAAVLVRIVLAGYMYNDNWFHYFSTLLRLVLPSTIPRIVPASDPDGPLLEDLGEQEGTNMTWTVNLSAGTSIILAIRDSEAVSIQSDVVQIQNSTDGCCLNE</sequence>
<gene>
    <name evidence="2" type="ORF">EDD18DRAFT_1344234</name>
</gene>
<evidence type="ECO:0000313" key="3">
    <source>
        <dbReference type="Proteomes" id="UP001175228"/>
    </source>
</evidence>